<gene>
    <name evidence="2" type="primary">Necator_chrIII.g10882</name>
    <name evidence="2" type="ORF">RB195_010117</name>
</gene>
<proteinExistence type="predicted"/>
<name>A0ABR1CYW4_NECAM</name>
<keyword evidence="3" id="KW-1185">Reference proteome</keyword>
<organism evidence="2 3">
    <name type="scientific">Necator americanus</name>
    <name type="common">Human hookworm</name>
    <dbReference type="NCBI Taxonomy" id="51031"/>
    <lineage>
        <taxon>Eukaryota</taxon>
        <taxon>Metazoa</taxon>
        <taxon>Ecdysozoa</taxon>
        <taxon>Nematoda</taxon>
        <taxon>Chromadorea</taxon>
        <taxon>Rhabditida</taxon>
        <taxon>Rhabditina</taxon>
        <taxon>Rhabditomorpha</taxon>
        <taxon>Strongyloidea</taxon>
        <taxon>Ancylostomatidae</taxon>
        <taxon>Bunostominae</taxon>
        <taxon>Necator</taxon>
    </lineage>
</organism>
<accession>A0ABR1CYW4</accession>
<dbReference type="EMBL" id="JAVFWL010000003">
    <property type="protein sequence ID" value="KAK6742665.1"/>
    <property type="molecule type" value="Genomic_DNA"/>
</dbReference>
<sequence>MYPVDDRRLDRIQMLKPECETMFFGNRSRNVPTLGQHHCELPTVLHSKLFEHDVDCEQPVSGVSSKNEERDSYSGAPRTQAETTQA</sequence>
<dbReference type="Proteomes" id="UP001303046">
    <property type="component" value="Unassembled WGS sequence"/>
</dbReference>
<protein>
    <submittedName>
        <fullName evidence="2">Uncharacterized protein</fullName>
    </submittedName>
</protein>
<reference evidence="2 3" key="1">
    <citation type="submission" date="2023-08" db="EMBL/GenBank/DDBJ databases">
        <title>A Necator americanus chromosomal reference genome.</title>
        <authorList>
            <person name="Ilik V."/>
            <person name="Petrzelkova K.J."/>
            <person name="Pardy F."/>
            <person name="Fuh T."/>
            <person name="Niatou-Singa F.S."/>
            <person name="Gouil Q."/>
            <person name="Baker L."/>
            <person name="Ritchie M.E."/>
            <person name="Jex A.R."/>
            <person name="Gazzola D."/>
            <person name="Li H."/>
            <person name="Toshio Fujiwara R."/>
            <person name="Zhan B."/>
            <person name="Aroian R.V."/>
            <person name="Pafco B."/>
            <person name="Schwarz E.M."/>
        </authorList>
    </citation>
    <scope>NUCLEOTIDE SEQUENCE [LARGE SCALE GENOMIC DNA]</scope>
    <source>
        <strain evidence="2 3">Aroian</strain>
        <tissue evidence="2">Whole animal</tissue>
    </source>
</reference>
<evidence type="ECO:0000313" key="2">
    <source>
        <dbReference type="EMBL" id="KAK6742665.1"/>
    </source>
</evidence>
<feature type="region of interest" description="Disordered" evidence="1">
    <location>
        <begin position="58"/>
        <end position="86"/>
    </location>
</feature>
<comment type="caution">
    <text evidence="2">The sequence shown here is derived from an EMBL/GenBank/DDBJ whole genome shotgun (WGS) entry which is preliminary data.</text>
</comment>
<evidence type="ECO:0000313" key="3">
    <source>
        <dbReference type="Proteomes" id="UP001303046"/>
    </source>
</evidence>
<evidence type="ECO:0000256" key="1">
    <source>
        <dbReference type="SAM" id="MobiDB-lite"/>
    </source>
</evidence>